<dbReference type="Proteomes" id="UP000825890">
    <property type="component" value="Unassembled WGS sequence"/>
</dbReference>
<dbReference type="InterPro" id="IPR008207">
    <property type="entry name" value="Sig_transdc_His_kin_Hpt_dom"/>
</dbReference>
<protein>
    <recommendedName>
        <fullName evidence="3">HPt domain-containing protein</fullName>
    </recommendedName>
</protein>
<dbReference type="SUPFAM" id="SSF47226">
    <property type="entry name" value="Histidine-containing phosphotransfer domain, HPT domain"/>
    <property type="match status" value="1"/>
</dbReference>
<dbReference type="InterPro" id="IPR045871">
    <property type="entry name" value="AHP1-5/YPD1"/>
</dbReference>
<keyword evidence="1" id="KW-0597">Phosphoprotein</keyword>
<dbReference type="EMBL" id="BOLY01000002">
    <property type="protein sequence ID" value="GIZ40969.1"/>
    <property type="molecule type" value="Genomic_DNA"/>
</dbReference>
<reference evidence="4 5" key="1">
    <citation type="submission" date="2021-01" db="EMBL/GenBank/DDBJ databases">
        <title>Cercospora kikuchii MAFF 305040 whole genome shotgun sequence.</title>
        <authorList>
            <person name="Kashiwa T."/>
            <person name="Suzuki T."/>
        </authorList>
    </citation>
    <scope>NUCLEOTIDE SEQUENCE [LARGE SCALE GENOMIC DNA]</scope>
    <source>
        <strain evidence="4 5">MAFF 305040</strain>
    </source>
</reference>
<dbReference type="Pfam" id="PF01627">
    <property type="entry name" value="Hpt"/>
    <property type="match status" value="1"/>
</dbReference>
<dbReference type="GO" id="GO:0000160">
    <property type="term" value="P:phosphorelay signal transduction system"/>
    <property type="evidence" value="ECO:0007669"/>
    <property type="project" value="InterPro"/>
</dbReference>
<dbReference type="CDD" id="cd00088">
    <property type="entry name" value="HPT"/>
    <property type="match status" value="1"/>
</dbReference>
<name>A0A9P3CDK5_9PEZI</name>
<dbReference type="Gene3D" id="1.20.120.160">
    <property type="entry name" value="HPT domain"/>
    <property type="match status" value="1"/>
</dbReference>
<dbReference type="InterPro" id="IPR036641">
    <property type="entry name" value="HPT_dom_sf"/>
</dbReference>
<evidence type="ECO:0000313" key="4">
    <source>
        <dbReference type="EMBL" id="GIZ40969.1"/>
    </source>
</evidence>
<feature type="domain" description="HPt" evidence="3">
    <location>
        <begin position="127"/>
        <end position="226"/>
    </location>
</feature>
<evidence type="ECO:0000256" key="2">
    <source>
        <dbReference type="SAM" id="MobiDB-lite"/>
    </source>
</evidence>
<dbReference type="OrthoDB" id="1673781at2759"/>
<accession>A0A9P3CDK5</accession>
<dbReference type="PROSITE" id="PS50894">
    <property type="entry name" value="HPT"/>
    <property type="match status" value="1"/>
</dbReference>
<dbReference type="GO" id="GO:0005634">
    <property type="term" value="C:nucleus"/>
    <property type="evidence" value="ECO:0007669"/>
    <property type="project" value="TreeGrafter"/>
</dbReference>
<dbReference type="GeneID" id="68289863"/>
<comment type="caution">
    <text evidence="4">The sequence shown here is derived from an EMBL/GenBank/DDBJ whole genome shotgun (WGS) entry which is preliminary data.</text>
</comment>
<dbReference type="PANTHER" id="PTHR28242:SF52">
    <property type="entry name" value="PHOSPHORELAY INTERMEDIATE PROTEIN YPD1"/>
    <property type="match status" value="1"/>
</dbReference>
<evidence type="ECO:0000313" key="5">
    <source>
        <dbReference type="Proteomes" id="UP000825890"/>
    </source>
</evidence>
<dbReference type="GO" id="GO:0005737">
    <property type="term" value="C:cytoplasm"/>
    <property type="evidence" value="ECO:0007669"/>
    <property type="project" value="TreeGrafter"/>
</dbReference>
<feature type="region of interest" description="Disordered" evidence="2">
    <location>
        <begin position="1"/>
        <end position="21"/>
    </location>
</feature>
<dbReference type="AlphaFoldDB" id="A0A9P3CDK5"/>
<gene>
    <name evidence="4" type="ORF">CKM354_000428800</name>
</gene>
<dbReference type="GO" id="GO:0043424">
    <property type="term" value="F:protein histidine kinase binding"/>
    <property type="evidence" value="ECO:0007669"/>
    <property type="project" value="InterPro"/>
</dbReference>
<organism evidence="4 5">
    <name type="scientific">Cercospora kikuchii</name>
    <dbReference type="NCBI Taxonomy" id="84275"/>
    <lineage>
        <taxon>Eukaryota</taxon>
        <taxon>Fungi</taxon>
        <taxon>Dikarya</taxon>
        <taxon>Ascomycota</taxon>
        <taxon>Pezizomycotina</taxon>
        <taxon>Dothideomycetes</taxon>
        <taxon>Dothideomycetidae</taxon>
        <taxon>Mycosphaerellales</taxon>
        <taxon>Mycosphaerellaceae</taxon>
        <taxon>Cercospora</taxon>
    </lineage>
</organism>
<evidence type="ECO:0000256" key="1">
    <source>
        <dbReference type="PROSITE-ProRule" id="PRU00110"/>
    </source>
</evidence>
<dbReference type="GO" id="GO:0009927">
    <property type="term" value="F:histidine phosphotransfer kinase activity"/>
    <property type="evidence" value="ECO:0007669"/>
    <property type="project" value="InterPro"/>
</dbReference>
<dbReference type="RefSeq" id="XP_044655456.1">
    <property type="nucleotide sequence ID" value="XM_044799521.1"/>
</dbReference>
<dbReference type="PANTHER" id="PTHR28242">
    <property type="entry name" value="PHOSPHORELAY INTERMEDIATE PROTEIN YPD1"/>
    <property type="match status" value="1"/>
</dbReference>
<evidence type="ECO:0000259" key="3">
    <source>
        <dbReference type="PROSITE" id="PS50894"/>
    </source>
</evidence>
<feature type="modified residue" description="Phosphohistidine" evidence="1">
    <location>
        <position position="166"/>
    </location>
</feature>
<proteinExistence type="predicted"/>
<sequence length="252" mass="28510">MPAADQKVRRSPTSPTAFLRQHQQRMSLDFAAGRPSAGAGAQKHCELQCCCSPSSTTRRPQLNRNAVSEYFTPRHFQLASAYEYSFDADDESDEQPDENVSIEKLFGDLIDTATFEQILEMDDDEDEREFSKSIVYDFFDQAANTFEKMHQGLKDKDLEVLSSLGHFLKGSSATLGLNKVKDSCEKIQHFGARKDETGNKDVFDDKESLKNCEKYVTQAEKDFKDAERVLRKFFHEDVPESSTEDSSAAKNS</sequence>
<keyword evidence="5" id="KW-1185">Reference proteome</keyword>